<keyword evidence="2" id="KW-1133">Transmembrane helix</keyword>
<dbReference type="Proteomes" id="UP001311232">
    <property type="component" value="Unassembled WGS sequence"/>
</dbReference>
<keyword evidence="2" id="KW-0472">Membrane</keyword>
<keyword evidence="4" id="KW-1185">Reference proteome</keyword>
<sequence>MAVAFQRFPAADVELDILWSDGAGHSSTQKYSINLLEETVDRVKTLLEKARITVQKSECNISGHGESPSSWISVSEKSSTSSPTTTPSPTSASPPSSQFLPYGLLSLTGAVVVVLLLVLLVKHQVNRKSRGNQEVGEESIIYSVVKISQNKQRRNKPNKDLRQLCFTTVLFTEMKEEEDENPLMM</sequence>
<proteinExistence type="predicted"/>
<evidence type="ECO:0000256" key="1">
    <source>
        <dbReference type="SAM" id="MobiDB-lite"/>
    </source>
</evidence>
<keyword evidence="2" id="KW-0812">Transmembrane</keyword>
<feature type="region of interest" description="Disordered" evidence="1">
    <location>
        <begin position="61"/>
        <end position="95"/>
    </location>
</feature>
<feature type="transmembrane region" description="Helical" evidence="2">
    <location>
        <begin position="99"/>
        <end position="121"/>
    </location>
</feature>
<evidence type="ECO:0000313" key="4">
    <source>
        <dbReference type="Proteomes" id="UP001311232"/>
    </source>
</evidence>
<evidence type="ECO:0000313" key="3">
    <source>
        <dbReference type="EMBL" id="KAK5615149.1"/>
    </source>
</evidence>
<evidence type="ECO:0000256" key="2">
    <source>
        <dbReference type="SAM" id="Phobius"/>
    </source>
</evidence>
<organism evidence="3 4">
    <name type="scientific">Crenichthys baileyi</name>
    <name type="common">White River springfish</name>
    <dbReference type="NCBI Taxonomy" id="28760"/>
    <lineage>
        <taxon>Eukaryota</taxon>
        <taxon>Metazoa</taxon>
        <taxon>Chordata</taxon>
        <taxon>Craniata</taxon>
        <taxon>Vertebrata</taxon>
        <taxon>Euteleostomi</taxon>
        <taxon>Actinopterygii</taxon>
        <taxon>Neopterygii</taxon>
        <taxon>Teleostei</taxon>
        <taxon>Neoteleostei</taxon>
        <taxon>Acanthomorphata</taxon>
        <taxon>Ovalentaria</taxon>
        <taxon>Atherinomorphae</taxon>
        <taxon>Cyprinodontiformes</taxon>
        <taxon>Goodeidae</taxon>
        <taxon>Crenichthys</taxon>
    </lineage>
</organism>
<comment type="caution">
    <text evidence="3">The sequence shown here is derived from an EMBL/GenBank/DDBJ whole genome shotgun (WGS) entry which is preliminary data.</text>
</comment>
<protein>
    <submittedName>
        <fullName evidence="3">Uncharacterized protein</fullName>
    </submittedName>
</protein>
<gene>
    <name evidence="3" type="ORF">CRENBAI_005104</name>
</gene>
<reference evidence="3 4" key="1">
    <citation type="submission" date="2021-06" db="EMBL/GenBank/DDBJ databases">
        <authorList>
            <person name="Palmer J.M."/>
        </authorList>
    </citation>
    <scope>NUCLEOTIDE SEQUENCE [LARGE SCALE GENOMIC DNA]</scope>
    <source>
        <strain evidence="3 4">MEX-2019</strain>
        <tissue evidence="3">Muscle</tissue>
    </source>
</reference>
<feature type="compositionally biased region" description="Low complexity" evidence="1">
    <location>
        <begin position="67"/>
        <end position="95"/>
    </location>
</feature>
<dbReference type="AlphaFoldDB" id="A0AAV9S1B0"/>
<name>A0AAV9S1B0_9TELE</name>
<dbReference type="EMBL" id="JAHHUM010000998">
    <property type="protein sequence ID" value="KAK5615149.1"/>
    <property type="molecule type" value="Genomic_DNA"/>
</dbReference>
<accession>A0AAV9S1B0</accession>